<evidence type="ECO:0000256" key="1">
    <source>
        <dbReference type="SAM" id="MobiDB-lite"/>
    </source>
</evidence>
<name>A0A3M3XBM3_PSEAP</name>
<dbReference type="AlphaFoldDB" id="A0A3M3XBM3"/>
<dbReference type="Proteomes" id="UP000274541">
    <property type="component" value="Unassembled WGS sequence"/>
</dbReference>
<organism evidence="2 3">
    <name type="scientific">Pseudomonas syringae pv. aptata</name>
    <dbReference type="NCBI Taxonomy" id="83167"/>
    <lineage>
        <taxon>Bacteria</taxon>
        <taxon>Pseudomonadati</taxon>
        <taxon>Pseudomonadota</taxon>
        <taxon>Gammaproteobacteria</taxon>
        <taxon>Pseudomonadales</taxon>
        <taxon>Pseudomonadaceae</taxon>
        <taxon>Pseudomonas</taxon>
        <taxon>Pseudomonas syringae</taxon>
    </lineage>
</organism>
<feature type="compositionally biased region" description="Basic and acidic residues" evidence="1">
    <location>
        <begin position="67"/>
        <end position="86"/>
    </location>
</feature>
<feature type="region of interest" description="Disordered" evidence="1">
    <location>
        <begin position="51"/>
        <end position="86"/>
    </location>
</feature>
<gene>
    <name evidence="2" type="ORF">ALQ37_200029</name>
</gene>
<dbReference type="EMBL" id="RBPX01000119">
    <property type="protein sequence ID" value="RMO67538.1"/>
    <property type="molecule type" value="Genomic_DNA"/>
</dbReference>
<evidence type="ECO:0000313" key="2">
    <source>
        <dbReference type="EMBL" id="RMO67538.1"/>
    </source>
</evidence>
<evidence type="ECO:0000313" key="3">
    <source>
        <dbReference type="Proteomes" id="UP000274541"/>
    </source>
</evidence>
<protein>
    <submittedName>
        <fullName evidence="2">Uncharacterized protein</fullName>
    </submittedName>
</protein>
<accession>A0A3M3XBM3</accession>
<reference evidence="2 3" key="1">
    <citation type="submission" date="2018-08" db="EMBL/GenBank/DDBJ databases">
        <title>Recombination of ecologically and evolutionarily significant loci maintains genetic cohesion in the Pseudomonas syringae species complex.</title>
        <authorList>
            <person name="Dillon M."/>
            <person name="Thakur S."/>
            <person name="Almeida R.N.D."/>
            <person name="Weir B.S."/>
            <person name="Guttman D.S."/>
        </authorList>
    </citation>
    <scope>NUCLEOTIDE SEQUENCE [LARGE SCALE GENOMIC DNA]</scope>
    <source>
        <strain evidence="2 3">ICMP 4388</strain>
    </source>
</reference>
<proteinExistence type="predicted"/>
<sequence>MPEERLCKQAFFRRSAQQLAHRDDLLGHGYLPASWKVSYSLMNRHFKMPMHGQRISFPQTPAQRRSRNGDREEKSQGDLGRNRYES</sequence>
<comment type="caution">
    <text evidence="2">The sequence shown here is derived from an EMBL/GenBank/DDBJ whole genome shotgun (WGS) entry which is preliminary data.</text>
</comment>